<evidence type="ECO:0000256" key="7">
    <source>
        <dbReference type="SAM" id="Phobius"/>
    </source>
</evidence>
<feature type="domain" description="Glycosyltransferase 61 catalytic" evidence="8">
    <location>
        <begin position="281"/>
        <end position="472"/>
    </location>
</feature>
<dbReference type="Proteomes" id="UP000797356">
    <property type="component" value="Chromosome 3"/>
</dbReference>
<feature type="region of interest" description="Disordered" evidence="6">
    <location>
        <begin position="52"/>
        <end position="192"/>
    </location>
</feature>
<keyword evidence="7" id="KW-0812">Transmembrane</keyword>
<keyword evidence="5" id="KW-0325">Glycoprotein</keyword>
<feature type="compositionally biased region" description="Polar residues" evidence="6">
    <location>
        <begin position="85"/>
        <end position="97"/>
    </location>
</feature>
<dbReference type="OrthoDB" id="529273at2759"/>
<evidence type="ECO:0000256" key="1">
    <source>
        <dbReference type="ARBA" id="ARBA00004323"/>
    </source>
</evidence>
<dbReference type="InterPro" id="IPR007657">
    <property type="entry name" value="Glycosyltransferase_61"/>
</dbReference>
<dbReference type="GO" id="GO:0000139">
    <property type="term" value="C:Golgi membrane"/>
    <property type="evidence" value="ECO:0007669"/>
    <property type="project" value="UniProtKB-SubCell"/>
</dbReference>
<name>A0A8K0MYW6_COCNU</name>
<feature type="compositionally biased region" description="Basic and acidic residues" evidence="6">
    <location>
        <begin position="133"/>
        <end position="147"/>
    </location>
</feature>
<keyword evidence="3" id="KW-0328">Glycosyltransferase</keyword>
<dbReference type="AlphaFoldDB" id="A0A8K0MYW6"/>
<evidence type="ECO:0000256" key="5">
    <source>
        <dbReference type="ARBA" id="ARBA00023180"/>
    </source>
</evidence>
<keyword evidence="4" id="KW-0808">Transferase</keyword>
<proteinExistence type="predicted"/>
<evidence type="ECO:0000256" key="6">
    <source>
        <dbReference type="SAM" id="MobiDB-lite"/>
    </source>
</evidence>
<evidence type="ECO:0000256" key="3">
    <source>
        <dbReference type="ARBA" id="ARBA00022676"/>
    </source>
</evidence>
<dbReference type="EMBL" id="CM017874">
    <property type="protein sequence ID" value="KAG1334829.1"/>
    <property type="molecule type" value="Genomic_DNA"/>
</dbReference>
<dbReference type="GO" id="GO:0016763">
    <property type="term" value="F:pentosyltransferase activity"/>
    <property type="evidence" value="ECO:0007669"/>
    <property type="project" value="UniProtKB-ARBA"/>
</dbReference>
<sequence length="567" mass="64216">MRFKMKPLRNFSGAEPHKLGVGLFVGCFVALIVYISMSDPVVIPFLSGDSRLTSIHGVPKSPTMEDRMSSREPGLGKARQEHKPSCSSSDPRSNLCNKNEVMRRIQSNSSSTKGDAPSGRKDGSDTQQLGNENRMEDRHEKIHDSKVPFKNSSPAIDDPLQKEDIINPKQFGGRRENVEPPKKPICDFSDPRSDVCESDGDVRIHGKSSSVVFVNPDQTSNQESNRSWKIKAYARKGDRTVMAEINELSVEVSNGLEAPRCTVHHGIPAIVFYNGGYNGNYYHDFNDVLIPLFITSRQFDGEVQFIIKHMHLWWVNKYHQILNKLSRYELIDFDNDDRVHCYRHAIVGLHSHKDLSIDPSRAPNGYSMADFTEFLRSAYSLKRGLPIKIGEHPKKKPRLLVISRGLTRKFANLEEIVRKATELGYEAVVAEARFDSNVAQFARIVNSCDVMMGVHGAGLTNLIFLPTNAVLIQIVPFGGLEGIAKIDYGDPSKDRKLRYLEYSIGAEESTLIDLYPKDDPVIRDPMSLHKYGWTVMGEIYLYKQNVRLDMERFRPVLLKALELLHQW</sequence>
<comment type="caution">
    <text evidence="9">The sequence shown here is derived from an EMBL/GenBank/DDBJ whole genome shotgun (WGS) entry which is preliminary data.</text>
</comment>
<accession>A0A8K0MYW6</accession>
<dbReference type="InterPro" id="IPR049625">
    <property type="entry name" value="Glyco_transf_61_cat"/>
</dbReference>
<dbReference type="PANTHER" id="PTHR20961">
    <property type="entry name" value="GLYCOSYLTRANSFERASE"/>
    <property type="match status" value="1"/>
</dbReference>
<keyword evidence="7" id="KW-0472">Membrane</keyword>
<keyword evidence="10" id="KW-1185">Reference proteome</keyword>
<reference evidence="9" key="1">
    <citation type="journal article" date="2017" name="Gigascience">
        <title>The genome draft of coconut (Cocos nucifera).</title>
        <authorList>
            <person name="Xiao Y."/>
            <person name="Xu P."/>
            <person name="Fan H."/>
            <person name="Baudouin L."/>
            <person name="Xia W."/>
            <person name="Bocs S."/>
            <person name="Xu J."/>
            <person name="Li Q."/>
            <person name="Guo A."/>
            <person name="Zhou L."/>
            <person name="Li J."/>
            <person name="Wu Y."/>
            <person name="Ma Z."/>
            <person name="Armero A."/>
            <person name="Issali A.E."/>
            <person name="Liu N."/>
            <person name="Peng M."/>
            <person name="Yang Y."/>
        </authorList>
    </citation>
    <scope>NUCLEOTIDE SEQUENCE</scope>
    <source>
        <tissue evidence="9">Spear leaf of Hainan Tall coconut</tissue>
    </source>
</reference>
<keyword evidence="7" id="KW-1133">Transmembrane helix</keyword>
<protein>
    <submittedName>
        <fullName evidence="9">Beta-1,2-xylosyltransferase XYXT1</fullName>
    </submittedName>
</protein>
<organism evidence="9 10">
    <name type="scientific">Cocos nucifera</name>
    <name type="common">Coconut palm</name>
    <dbReference type="NCBI Taxonomy" id="13894"/>
    <lineage>
        <taxon>Eukaryota</taxon>
        <taxon>Viridiplantae</taxon>
        <taxon>Streptophyta</taxon>
        <taxon>Embryophyta</taxon>
        <taxon>Tracheophyta</taxon>
        <taxon>Spermatophyta</taxon>
        <taxon>Magnoliopsida</taxon>
        <taxon>Liliopsida</taxon>
        <taxon>Arecaceae</taxon>
        <taxon>Arecoideae</taxon>
        <taxon>Cocoseae</taxon>
        <taxon>Attaleinae</taxon>
        <taxon>Cocos</taxon>
    </lineage>
</organism>
<evidence type="ECO:0000256" key="2">
    <source>
        <dbReference type="ARBA" id="ARBA00004881"/>
    </source>
</evidence>
<dbReference type="PANTHER" id="PTHR20961:SF144">
    <property type="entry name" value="OS01G0119100 PROTEIN"/>
    <property type="match status" value="1"/>
</dbReference>
<evidence type="ECO:0000259" key="8">
    <source>
        <dbReference type="Pfam" id="PF04577"/>
    </source>
</evidence>
<evidence type="ECO:0000313" key="9">
    <source>
        <dbReference type="EMBL" id="KAG1334829.1"/>
    </source>
</evidence>
<feature type="transmembrane region" description="Helical" evidence="7">
    <location>
        <begin position="20"/>
        <end position="37"/>
    </location>
</feature>
<dbReference type="Pfam" id="PF04577">
    <property type="entry name" value="Glyco_transf_61"/>
    <property type="match status" value="1"/>
</dbReference>
<comment type="subcellular location">
    <subcellularLocation>
        <location evidence="1">Golgi apparatus membrane</location>
        <topology evidence="1">Single-pass type II membrane protein</topology>
    </subcellularLocation>
</comment>
<reference evidence="9" key="2">
    <citation type="submission" date="2019-07" db="EMBL/GenBank/DDBJ databases">
        <authorList>
            <person name="Yang Y."/>
            <person name="Bocs S."/>
            <person name="Baudouin L."/>
        </authorList>
    </citation>
    <scope>NUCLEOTIDE SEQUENCE</scope>
    <source>
        <tissue evidence="9">Spear leaf of Hainan Tall coconut</tissue>
    </source>
</reference>
<gene>
    <name evidence="9" type="ORF">COCNU_03G009480</name>
</gene>
<evidence type="ECO:0000256" key="4">
    <source>
        <dbReference type="ARBA" id="ARBA00022679"/>
    </source>
</evidence>
<feature type="compositionally biased region" description="Basic and acidic residues" evidence="6">
    <location>
        <begin position="173"/>
        <end position="192"/>
    </location>
</feature>
<evidence type="ECO:0000313" key="10">
    <source>
        <dbReference type="Proteomes" id="UP000797356"/>
    </source>
</evidence>
<comment type="pathway">
    <text evidence="2">Glycan metabolism.</text>
</comment>